<accession>A0AC34Q7A3</accession>
<organism evidence="1 2">
    <name type="scientific">Panagrolaimus sp. JU765</name>
    <dbReference type="NCBI Taxonomy" id="591449"/>
    <lineage>
        <taxon>Eukaryota</taxon>
        <taxon>Metazoa</taxon>
        <taxon>Ecdysozoa</taxon>
        <taxon>Nematoda</taxon>
        <taxon>Chromadorea</taxon>
        <taxon>Rhabditida</taxon>
        <taxon>Tylenchina</taxon>
        <taxon>Panagrolaimomorpha</taxon>
        <taxon>Panagrolaimoidea</taxon>
        <taxon>Panagrolaimidae</taxon>
        <taxon>Panagrolaimus</taxon>
    </lineage>
</organism>
<sequence length="82" mass="9675">MWKNLDERKLDFARKYLERSLMGYVYHFALYPNGDADQFRGEFFHKSLSELAKVVTPDHPDSRISRRFHGECPWPSAQAEIA</sequence>
<reference evidence="2" key="1">
    <citation type="submission" date="2022-11" db="UniProtKB">
        <authorList>
            <consortium name="WormBaseParasite"/>
        </authorList>
    </citation>
    <scope>IDENTIFICATION</scope>
</reference>
<protein>
    <submittedName>
        <fullName evidence="2">Uncharacterized protein</fullName>
    </submittedName>
</protein>
<dbReference type="Proteomes" id="UP000887576">
    <property type="component" value="Unplaced"/>
</dbReference>
<evidence type="ECO:0000313" key="1">
    <source>
        <dbReference type="Proteomes" id="UP000887576"/>
    </source>
</evidence>
<proteinExistence type="predicted"/>
<dbReference type="WBParaSite" id="JU765_v2.g13662.t1">
    <property type="protein sequence ID" value="JU765_v2.g13662.t1"/>
    <property type="gene ID" value="JU765_v2.g13662"/>
</dbReference>
<name>A0AC34Q7A3_9BILA</name>
<evidence type="ECO:0000313" key="2">
    <source>
        <dbReference type="WBParaSite" id="JU765_v2.g13662.t1"/>
    </source>
</evidence>